<dbReference type="InterPro" id="IPR049163">
    <property type="entry name" value="Pif1-like_2B_dom"/>
</dbReference>
<keyword evidence="1" id="KW-0067">ATP-binding</keyword>
<accession>A0A0R0EYM4</accession>
<dbReference type="GO" id="GO:0005524">
    <property type="term" value="F:ATP binding"/>
    <property type="evidence" value="ECO:0007669"/>
    <property type="project" value="UniProtKB-KW"/>
</dbReference>
<name>A0A0R0EYM4_SOYBN</name>
<dbReference type="EnsemblPlants" id="KRG98831">
    <property type="protein sequence ID" value="KRG98831"/>
    <property type="gene ID" value="GLYMA_18G101500"/>
</dbReference>
<dbReference type="InterPro" id="IPR027417">
    <property type="entry name" value="P-loop_NTPase"/>
</dbReference>
<evidence type="ECO:0000259" key="2">
    <source>
        <dbReference type="Pfam" id="PF05970"/>
    </source>
</evidence>
<keyword evidence="6" id="KW-1185">Reference proteome</keyword>
<keyword evidence="1" id="KW-0227">DNA damage</keyword>
<dbReference type="SMR" id="A0A0R0EYM4"/>
<comment type="cofactor">
    <cofactor evidence="1">
        <name>Mg(2+)</name>
        <dbReference type="ChEBI" id="CHEBI:18420"/>
    </cofactor>
</comment>
<dbReference type="Proteomes" id="UP000008827">
    <property type="component" value="Chromosome 18"/>
</dbReference>
<evidence type="ECO:0000259" key="3">
    <source>
        <dbReference type="Pfam" id="PF21530"/>
    </source>
</evidence>
<dbReference type="Gene3D" id="3.40.50.300">
    <property type="entry name" value="P-loop containing nucleotide triphosphate hydrolases"/>
    <property type="match status" value="1"/>
</dbReference>
<reference evidence="5" key="2">
    <citation type="submission" date="2018-02" db="UniProtKB">
        <authorList>
            <consortium name="EnsemblPlants"/>
        </authorList>
    </citation>
    <scope>IDENTIFICATION</scope>
    <source>
        <strain evidence="5">Williams 82</strain>
    </source>
</reference>
<dbReference type="InterPro" id="IPR010285">
    <property type="entry name" value="DNA_helicase_pif1-like_DEAD"/>
</dbReference>
<dbReference type="PANTHER" id="PTHR10492:SF78">
    <property type="entry name" value="ATP-DEPENDENT DNA HELICASE"/>
    <property type="match status" value="1"/>
</dbReference>
<dbReference type="GO" id="GO:0016787">
    <property type="term" value="F:hydrolase activity"/>
    <property type="evidence" value="ECO:0007669"/>
    <property type="project" value="UniProtKB-KW"/>
</dbReference>
<evidence type="ECO:0000313" key="5">
    <source>
        <dbReference type="EnsemblPlants" id="KRG98831"/>
    </source>
</evidence>
<evidence type="ECO:0000256" key="1">
    <source>
        <dbReference type="RuleBase" id="RU363044"/>
    </source>
</evidence>
<keyword evidence="1" id="KW-0233">DNA recombination</keyword>
<dbReference type="GO" id="GO:0006310">
    <property type="term" value="P:DNA recombination"/>
    <property type="evidence" value="ECO:0007669"/>
    <property type="project" value="UniProtKB-KW"/>
</dbReference>
<dbReference type="PANTHER" id="PTHR10492">
    <property type="match status" value="1"/>
</dbReference>
<comment type="similarity">
    <text evidence="1">Belongs to the helicase family.</text>
</comment>
<dbReference type="GO" id="GO:0043139">
    <property type="term" value="F:5'-3' DNA helicase activity"/>
    <property type="evidence" value="ECO:0007669"/>
    <property type="project" value="UniProtKB-EC"/>
</dbReference>
<feature type="domain" description="DNA helicase Pif1-like DEAD-box helicase" evidence="2">
    <location>
        <begin position="484"/>
        <end position="599"/>
    </location>
</feature>
<dbReference type="Gramene" id="KRG98831">
    <property type="protein sequence ID" value="KRG98831"/>
    <property type="gene ID" value="GLYMA_18G101500"/>
</dbReference>
<reference evidence="4 5" key="1">
    <citation type="journal article" date="2010" name="Nature">
        <title>Genome sequence of the palaeopolyploid soybean.</title>
        <authorList>
            <person name="Schmutz J."/>
            <person name="Cannon S.B."/>
            <person name="Schlueter J."/>
            <person name="Ma J."/>
            <person name="Mitros T."/>
            <person name="Nelson W."/>
            <person name="Hyten D.L."/>
            <person name="Song Q."/>
            <person name="Thelen J.J."/>
            <person name="Cheng J."/>
            <person name="Xu D."/>
            <person name="Hellsten U."/>
            <person name="May G.D."/>
            <person name="Yu Y."/>
            <person name="Sakurai T."/>
            <person name="Umezawa T."/>
            <person name="Bhattacharyya M.K."/>
            <person name="Sandhu D."/>
            <person name="Valliyodan B."/>
            <person name="Lindquist E."/>
            <person name="Peto M."/>
            <person name="Grant D."/>
            <person name="Shu S."/>
            <person name="Goodstein D."/>
            <person name="Barry K."/>
            <person name="Futrell-Griggs M."/>
            <person name="Abernathy B."/>
            <person name="Du J."/>
            <person name="Tian Z."/>
            <person name="Zhu L."/>
            <person name="Gill N."/>
            <person name="Joshi T."/>
            <person name="Libault M."/>
            <person name="Sethuraman A."/>
            <person name="Zhang X.-C."/>
            <person name="Shinozaki K."/>
            <person name="Nguyen H.T."/>
            <person name="Wing R.A."/>
            <person name="Cregan P."/>
            <person name="Specht J."/>
            <person name="Grimwood J."/>
            <person name="Rokhsar D."/>
            <person name="Stacey G."/>
            <person name="Shoemaker R.C."/>
            <person name="Jackson S.A."/>
        </authorList>
    </citation>
    <scope>NUCLEOTIDE SEQUENCE</scope>
    <source>
        <strain evidence="5">cv. Williams 82</strain>
        <tissue evidence="4">Callus</tissue>
    </source>
</reference>
<evidence type="ECO:0000313" key="6">
    <source>
        <dbReference type="Proteomes" id="UP000008827"/>
    </source>
</evidence>
<feature type="domain" description="DNA helicase Pif1-like 2B" evidence="3">
    <location>
        <begin position="655"/>
        <end position="701"/>
    </location>
</feature>
<dbReference type="Pfam" id="PF05970">
    <property type="entry name" value="PIF1"/>
    <property type="match status" value="1"/>
</dbReference>
<dbReference type="EC" id="5.6.2.3" evidence="1"/>
<evidence type="ECO:0000313" key="4">
    <source>
        <dbReference type="EMBL" id="KRG98831.1"/>
    </source>
</evidence>
<dbReference type="SUPFAM" id="SSF52540">
    <property type="entry name" value="P-loop containing nucleoside triphosphate hydrolases"/>
    <property type="match status" value="2"/>
</dbReference>
<comment type="catalytic activity">
    <reaction evidence="1">
        <text>ATP + H2O = ADP + phosphate + H(+)</text>
        <dbReference type="Rhea" id="RHEA:13065"/>
        <dbReference type="ChEBI" id="CHEBI:15377"/>
        <dbReference type="ChEBI" id="CHEBI:15378"/>
        <dbReference type="ChEBI" id="CHEBI:30616"/>
        <dbReference type="ChEBI" id="CHEBI:43474"/>
        <dbReference type="ChEBI" id="CHEBI:456216"/>
        <dbReference type="EC" id="5.6.2.3"/>
    </reaction>
</comment>
<keyword evidence="1" id="KW-0378">Hydrolase</keyword>
<dbReference type="GO" id="GO:0006281">
    <property type="term" value="P:DNA repair"/>
    <property type="evidence" value="ECO:0007669"/>
    <property type="project" value="UniProtKB-KW"/>
</dbReference>
<organism evidence="4">
    <name type="scientific">Glycine max</name>
    <name type="common">Soybean</name>
    <name type="synonym">Glycine hispida</name>
    <dbReference type="NCBI Taxonomy" id="3847"/>
    <lineage>
        <taxon>Eukaryota</taxon>
        <taxon>Viridiplantae</taxon>
        <taxon>Streptophyta</taxon>
        <taxon>Embryophyta</taxon>
        <taxon>Tracheophyta</taxon>
        <taxon>Spermatophyta</taxon>
        <taxon>Magnoliopsida</taxon>
        <taxon>eudicotyledons</taxon>
        <taxon>Gunneridae</taxon>
        <taxon>Pentapetalae</taxon>
        <taxon>rosids</taxon>
        <taxon>fabids</taxon>
        <taxon>Fabales</taxon>
        <taxon>Fabaceae</taxon>
        <taxon>Papilionoideae</taxon>
        <taxon>50 kb inversion clade</taxon>
        <taxon>NPAAA clade</taxon>
        <taxon>indigoferoid/millettioid clade</taxon>
        <taxon>Phaseoleae</taxon>
        <taxon>Glycine</taxon>
        <taxon>Glycine subgen. Soja</taxon>
    </lineage>
</organism>
<dbReference type="InParanoid" id="A0A0R0EYM4"/>
<gene>
    <name evidence="4" type="ORF">GLYMA_18G101500</name>
</gene>
<keyword evidence="1" id="KW-0234">DNA repair</keyword>
<keyword evidence="1" id="KW-0547">Nucleotide-binding</keyword>
<dbReference type="STRING" id="3847.A0A0R0EYM4"/>
<dbReference type="AlphaFoldDB" id="A0A0R0EYM4"/>
<sequence length="730" mass="83213">MIYNMMFVFTSSGANLDRSINNGVGPPTIRIQGQSCHGIGSLLPLPGYAPKFAQLYIYDTKNEIHNQIQSIENQKNIDTEIVCKLSVMLDEYNVHAKSFRMAKERLLKSMDLKAPDWPNIVSRLFRIKFKELLADLTKKHILGKVVASNTQLLNQIILVEIPSEQDEPKLYNLVKAHMIRGPCGSSNKSSPCMKGGKCSRYYPKKFQNSTIVDQDGYPVYMQRDNGHTILKNGVIVDNRTIVSYNAMLLLKFQAHINMEWCNQSTSIKYLFKYINKGYDRITVATIPTEHQVSSCWRIFFPIYSKKPTIERLFFHLPGEQVVYFKDNKLIDDVLLNPSVTESMFTSWMDANRKYPEAKNLTYTQFVSKFVYVKTRRTWKPRKSGYTIGRLMWVPPSTGKLYFLRLMLIVAKGPCSYEAIKTVGNIEYPTFKEACFAMGFIGDDEEYIEAIREACHWDLVHFLRKLFVTMLLSNSINKPRDVWIKRQIVLTMASSGITSLLLPRGRTAHSKFKILVPTFDDSIFNIHQGSELAELLKVTKLIIWDEAPMAHKFFFETLDKSLRDIMGLGNESSTIFGGNAIVFSGDFRQILSVVPRGTAPTPSLMDQYNNEEYLQCNAILASTIDIVDEINDFVLSLVPGGEKEYLSLDMHLLTPEFLNSLRTFGHPNHKIKLKVGSLIMLLRNIDQSEGLCNGTRLIVTRLANHAIQAKIIDGNKNGNLIYIPRMCMSPS</sequence>
<dbReference type="EMBL" id="CM000851">
    <property type="protein sequence ID" value="KRG98831.1"/>
    <property type="molecule type" value="Genomic_DNA"/>
</dbReference>
<proteinExistence type="inferred from homology"/>
<protein>
    <recommendedName>
        <fullName evidence="1">ATP-dependent DNA helicase</fullName>
        <ecNumber evidence="1">5.6.2.3</ecNumber>
    </recommendedName>
</protein>
<dbReference type="GO" id="GO:0000723">
    <property type="term" value="P:telomere maintenance"/>
    <property type="evidence" value="ECO:0007669"/>
    <property type="project" value="InterPro"/>
</dbReference>
<dbReference type="Pfam" id="PF21530">
    <property type="entry name" value="Pif1_2B_dom"/>
    <property type="match status" value="1"/>
</dbReference>
<keyword evidence="1" id="KW-0347">Helicase</keyword>
<reference evidence="4" key="3">
    <citation type="submission" date="2018-07" db="EMBL/GenBank/DDBJ databases">
        <title>WGS assembly of Glycine max.</title>
        <authorList>
            <person name="Schmutz J."/>
            <person name="Cannon S."/>
            <person name="Schlueter J."/>
            <person name="Ma J."/>
            <person name="Mitros T."/>
            <person name="Nelson W."/>
            <person name="Hyten D."/>
            <person name="Song Q."/>
            <person name="Thelen J."/>
            <person name="Cheng J."/>
            <person name="Xu D."/>
            <person name="Hellsten U."/>
            <person name="May G."/>
            <person name="Yu Y."/>
            <person name="Sakurai T."/>
            <person name="Umezawa T."/>
            <person name="Bhattacharyya M."/>
            <person name="Sandhu D."/>
            <person name="Valliyodan B."/>
            <person name="Lindquist E."/>
            <person name="Peto M."/>
            <person name="Grant D."/>
            <person name="Shu S."/>
            <person name="Goodstein D."/>
            <person name="Barry K."/>
            <person name="Futrell-Griggs M."/>
            <person name="Abernathy B."/>
            <person name="Du J."/>
            <person name="Tian Z."/>
            <person name="Zhu L."/>
            <person name="Gill N."/>
            <person name="Joshi T."/>
            <person name="Libault M."/>
            <person name="Sethuraman A."/>
            <person name="Zhang X."/>
            <person name="Shinozaki K."/>
            <person name="Nguyen H."/>
            <person name="Wing R."/>
            <person name="Cregan P."/>
            <person name="Specht J."/>
            <person name="Grimwood J."/>
            <person name="Rokhsar D."/>
            <person name="Stacey G."/>
            <person name="Shoemaker R."/>
            <person name="Jackson S."/>
        </authorList>
    </citation>
    <scope>NUCLEOTIDE SEQUENCE</scope>
    <source>
        <tissue evidence="4">Callus</tissue>
    </source>
</reference>